<comment type="caution">
    <text evidence="2">The sequence shown here is derived from an EMBL/GenBank/DDBJ whole genome shotgun (WGS) entry which is preliminary data.</text>
</comment>
<name>A0AA39JAC0_9AGAR</name>
<keyword evidence="1" id="KW-1133">Transmembrane helix</keyword>
<dbReference type="AlphaFoldDB" id="A0AA39JAC0"/>
<sequence length="172" mass="19020">MNTTLQSLKIRKMSEDGSLAAYIRVVYLVFIVYIASSQRCSNGLWPIYKPAAHGFSPLMEELLVLPPRTQEDDRRRKLPEWLPSISVSFCLATCLVEETTMNCTAASGLSAGADTLKLGIDIQLPHLMTFHNESDPWEARHRNGGNSDREMVVGDQCSINIGSTIASLLLPP</sequence>
<protein>
    <submittedName>
        <fullName evidence="2">Uncharacterized protein</fullName>
    </submittedName>
</protein>
<reference evidence="2" key="1">
    <citation type="submission" date="2023-06" db="EMBL/GenBank/DDBJ databases">
        <authorList>
            <consortium name="Lawrence Berkeley National Laboratory"/>
            <person name="Ahrendt S."/>
            <person name="Sahu N."/>
            <person name="Indic B."/>
            <person name="Wong-Bajracharya J."/>
            <person name="Merenyi Z."/>
            <person name="Ke H.-M."/>
            <person name="Monk M."/>
            <person name="Kocsube S."/>
            <person name="Drula E."/>
            <person name="Lipzen A."/>
            <person name="Balint B."/>
            <person name="Henrissat B."/>
            <person name="Andreopoulos B."/>
            <person name="Martin F.M."/>
            <person name="Harder C.B."/>
            <person name="Rigling D."/>
            <person name="Ford K.L."/>
            <person name="Foster G.D."/>
            <person name="Pangilinan J."/>
            <person name="Papanicolaou A."/>
            <person name="Barry K."/>
            <person name="LaButti K."/>
            <person name="Viragh M."/>
            <person name="Koriabine M."/>
            <person name="Yan M."/>
            <person name="Riley R."/>
            <person name="Champramary S."/>
            <person name="Plett K.L."/>
            <person name="Tsai I.J."/>
            <person name="Slot J."/>
            <person name="Sipos G."/>
            <person name="Plett J."/>
            <person name="Nagy L.G."/>
            <person name="Grigoriev I.V."/>
        </authorList>
    </citation>
    <scope>NUCLEOTIDE SEQUENCE</scope>
    <source>
        <strain evidence="2">FPL87.14</strain>
    </source>
</reference>
<feature type="transmembrane region" description="Helical" evidence="1">
    <location>
        <begin position="19"/>
        <end position="36"/>
    </location>
</feature>
<evidence type="ECO:0000256" key="1">
    <source>
        <dbReference type="SAM" id="Phobius"/>
    </source>
</evidence>
<organism evidence="2 3">
    <name type="scientific">Armillaria borealis</name>
    <dbReference type="NCBI Taxonomy" id="47425"/>
    <lineage>
        <taxon>Eukaryota</taxon>
        <taxon>Fungi</taxon>
        <taxon>Dikarya</taxon>
        <taxon>Basidiomycota</taxon>
        <taxon>Agaricomycotina</taxon>
        <taxon>Agaricomycetes</taxon>
        <taxon>Agaricomycetidae</taxon>
        <taxon>Agaricales</taxon>
        <taxon>Marasmiineae</taxon>
        <taxon>Physalacriaceae</taxon>
        <taxon>Armillaria</taxon>
    </lineage>
</organism>
<evidence type="ECO:0000313" key="2">
    <source>
        <dbReference type="EMBL" id="KAK0438968.1"/>
    </source>
</evidence>
<evidence type="ECO:0000313" key="3">
    <source>
        <dbReference type="Proteomes" id="UP001175226"/>
    </source>
</evidence>
<proteinExistence type="predicted"/>
<keyword evidence="1" id="KW-0472">Membrane</keyword>
<keyword evidence="1" id="KW-0812">Transmembrane</keyword>
<accession>A0AA39JAC0</accession>
<keyword evidence="3" id="KW-1185">Reference proteome</keyword>
<dbReference type="Proteomes" id="UP001175226">
    <property type="component" value="Unassembled WGS sequence"/>
</dbReference>
<dbReference type="EMBL" id="JAUEPT010000040">
    <property type="protein sequence ID" value="KAK0438968.1"/>
    <property type="molecule type" value="Genomic_DNA"/>
</dbReference>
<gene>
    <name evidence="2" type="ORF">EV421DRAFT_1738159</name>
</gene>